<organism evidence="2">
    <name type="scientific">Amblyomma aureolatum</name>
    <dbReference type="NCBI Taxonomy" id="187763"/>
    <lineage>
        <taxon>Eukaryota</taxon>
        <taxon>Metazoa</taxon>
        <taxon>Ecdysozoa</taxon>
        <taxon>Arthropoda</taxon>
        <taxon>Chelicerata</taxon>
        <taxon>Arachnida</taxon>
        <taxon>Acari</taxon>
        <taxon>Parasitiformes</taxon>
        <taxon>Ixodida</taxon>
        <taxon>Ixodoidea</taxon>
        <taxon>Ixodidae</taxon>
        <taxon>Amblyomminae</taxon>
        <taxon>Amblyomma</taxon>
    </lineage>
</organism>
<accession>A0A1E1X4Q1</accession>
<dbReference type="AlphaFoldDB" id="A0A1E1X4Q1"/>
<feature type="chain" id="PRO_5009115938" evidence="1">
    <location>
        <begin position="24"/>
        <end position="473"/>
    </location>
</feature>
<proteinExistence type="evidence at transcript level"/>
<dbReference type="EMBL" id="GFAC01005177">
    <property type="protein sequence ID" value="JAT94011.1"/>
    <property type="molecule type" value="mRNA"/>
</dbReference>
<sequence length="473" mass="52096">GGPFFATPFIIHALCLNILLAHGNNEAATTGMTGTATASSSRAGDEPCTTSRVDVGVDLSVVTKCTCQEAGTRDYDDYAAAIMAYAPNGSFLYESQPAPNNSVNRRLWVQDGTFCRLSETARTGGKAIDVGVCRSGNCSEENKTTYHVTTTPPPAYDPYRYHCKVPMSALNSKLQVASQCVARCFVLQRRAWVDDAKLNDGRLCDLVKGSDDGQYIKRSGVCRNGACVHADWRPWRHPCETTYVRRNGIILVEKCTIHCKNQRKAKVRDGTRCLLNYERKVSVYGVDNTIVDGICKHGHCIITPPTIPLMMVQVPEERCHHFLASINYTHRVESICTALCSGHERRKAVPPGTSCALKTSGRWQRVTEVGECVRGSCVAKDPMETPPPHKQLDPTLQNCRDKNFVTVQSGRLAVVLSCQVECNFGKVEKRKDGVKCLLEYSVTKEGEKTYTIGMCKGGFCTLGKHPQNITTQD</sequence>
<evidence type="ECO:0000313" key="2">
    <source>
        <dbReference type="EMBL" id="JAT94011.1"/>
    </source>
</evidence>
<feature type="non-terminal residue" evidence="2">
    <location>
        <position position="1"/>
    </location>
</feature>
<feature type="signal peptide" evidence="1">
    <location>
        <begin position="1"/>
        <end position="23"/>
    </location>
</feature>
<evidence type="ECO:0000256" key="1">
    <source>
        <dbReference type="SAM" id="SignalP"/>
    </source>
</evidence>
<keyword evidence="1" id="KW-0732">Signal</keyword>
<reference evidence="2" key="1">
    <citation type="journal article" date="2017" name="Front. Cell. Infect. Microbiol.">
        <title>The Distinct Transcriptional Response of the Midgut of Amblyomma sculptum and Amblyomma aureolatum Ticks to Rickettsia rickettsii Correlates to Their Differences in Susceptibility to Infection.</title>
        <authorList>
            <person name="Martins L.A."/>
            <person name="Galletti M.F.B.M."/>
            <person name="Ribeiro J.M."/>
            <person name="Fujita A."/>
            <person name="Costa F.B."/>
            <person name="Labruna M.B."/>
            <person name="Daffre S."/>
            <person name="Fogaca A.C."/>
        </authorList>
    </citation>
    <scope>NUCLEOTIDE SEQUENCE</scope>
</reference>
<name>A0A1E1X4Q1_9ACAR</name>
<protein>
    <submittedName>
        <fullName evidence="2">Putative secreted protein</fullName>
    </submittedName>
</protein>